<comment type="caution">
    <text evidence="5">The sequence shown here is derived from an EMBL/GenBank/DDBJ whole genome shotgun (WGS) entry which is preliminary data.</text>
</comment>
<dbReference type="Proteomes" id="UP000486847">
    <property type="component" value="Unassembled WGS sequence"/>
</dbReference>
<dbReference type="EMBL" id="JACZOI010000079">
    <property type="protein sequence ID" value="MBE0979649.1"/>
    <property type="molecule type" value="Genomic_DNA"/>
</dbReference>
<accession>A0A210GNA9</accession>
<dbReference type="AlphaFoldDB" id="A0A210GNA9"/>
<feature type="region of interest" description="Disordered" evidence="1">
    <location>
        <begin position="1"/>
        <end position="24"/>
    </location>
</feature>
<reference evidence="4 7" key="3">
    <citation type="submission" date="2020-02" db="EMBL/GenBank/DDBJ databases">
        <authorList>
            <person name="Subbiah M."/>
            <person name="Call D."/>
        </authorList>
    </citation>
    <scope>NUCLEOTIDE SEQUENCE [LARGE SCALE GENOMIC DNA]</scope>
    <source>
        <strain evidence="4 7">8375wB1</strain>
    </source>
</reference>
<reference evidence="3 8" key="2">
    <citation type="submission" date="2019-10" db="EMBL/GenBank/DDBJ databases">
        <title>Comparative genomic analysis of antimicrobial resistant Escherichia coli of diverse origin.</title>
        <authorList>
            <person name="Ghatak S."/>
            <person name="Milton A.P."/>
            <person name="Rhetso K."/>
            <person name="Purkait D."/>
            <person name="Das S."/>
            <person name="Puro K.-U."/>
            <person name="Shakuntala I."/>
            <person name="Sen A."/>
            <person name="Sanjukta R."/>
            <person name="Priya G.B."/>
            <person name="Mawlong M."/>
            <person name="Lyngdoh V."/>
            <person name="Rynghang J."/>
            <person name="Mawphlang B.L."/>
        </authorList>
    </citation>
    <scope>NUCLEOTIDE SEQUENCE [LARGE SCALE GENOMIC DNA]</scope>
    <source>
        <strain evidence="3 8">SE161</strain>
    </source>
</reference>
<dbReference type="EMBL" id="WCEW01000069">
    <property type="protein sequence ID" value="MTE92331.1"/>
    <property type="molecule type" value="Genomic_DNA"/>
</dbReference>
<evidence type="ECO:0000256" key="1">
    <source>
        <dbReference type="SAM" id="MobiDB-lite"/>
    </source>
</evidence>
<protein>
    <submittedName>
        <fullName evidence="5">Uncharacterized protein</fullName>
    </submittedName>
</protein>
<proteinExistence type="predicted"/>
<evidence type="ECO:0000313" key="6">
    <source>
        <dbReference type="Proteomes" id="UP000291778"/>
    </source>
</evidence>
<organism evidence="5 6">
    <name type="scientific">Escherichia coli</name>
    <dbReference type="NCBI Taxonomy" id="562"/>
    <lineage>
        <taxon>Bacteria</taxon>
        <taxon>Pseudomonadati</taxon>
        <taxon>Pseudomonadota</taxon>
        <taxon>Gammaproteobacteria</taxon>
        <taxon>Enterobacterales</taxon>
        <taxon>Enterobacteriaceae</taxon>
        <taxon>Escherichia</taxon>
    </lineage>
</organism>
<reference evidence="2" key="4">
    <citation type="submission" date="2020-09" db="EMBL/GenBank/DDBJ databases">
        <title>Emerging polyconal dissemination of OXA-244-producing E. coli in France.</title>
        <authorList>
            <person name="Emeraud C."/>
            <person name="Girlich D."/>
            <person name="Bonnin R.A."/>
            <person name="Jousset A.B."/>
            <person name="Naas T."/>
            <person name="Dortet L."/>
        </authorList>
    </citation>
    <scope>NUCLEOTIDE SEQUENCE</scope>
    <source>
        <strain evidence="2">225E3</strain>
    </source>
</reference>
<dbReference type="EMBL" id="JAAGYP010000006">
    <property type="protein sequence ID" value="NEN69839.1"/>
    <property type="molecule type" value="Genomic_DNA"/>
</dbReference>
<reference evidence="5 6" key="1">
    <citation type="submission" date="2019-02" db="EMBL/GenBank/DDBJ databases">
        <authorList>
            <person name="Slukin P."/>
            <person name="Fursova N."/>
            <person name="Ermolenko Z."/>
            <person name="Mayskaya N."/>
            <person name="Kislichkina A."/>
            <person name="Mukhina T."/>
            <person name="Sizova A."/>
            <person name="Bogun A."/>
        </authorList>
    </citation>
    <scope>NUCLEOTIDE SEQUENCE [LARGE SCALE GENOMIC DNA]</scope>
    <source>
        <strain evidence="5">SCPM-O-B-8431</strain>
        <strain evidence="6">SCPM-O-B-8431(U15)</strain>
    </source>
</reference>
<evidence type="ECO:0000313" key="8">
    <source>
        <dbReference type="Proteomes" id="UP000486847"/>
    </source>
</evidence>
<evidence type="ECO:0000313" key="7">
    <source>
        <dbReference type="Proteomes" id="UP000471360"/>
    </source>
</evidence>
<evidence type="ECO:0000313" key="2">
    <source>
        <dbReference type="EMBL" id="MBE0979649.1"/>
    </source>
</evidence>
<dbReference type="Proteomes" id="UP000640866">
    <property type="component" value="Unassembled WGS sequence"/>
</dbReference>
<evidence type="ECO:0000313" key="3">
    <source>
        <dbReference type="EMBL" id="MTE92331.1"/>
    </source>
</evidence>
<evidence type="ECO:0000313" key="4">
    <source>
        <dbReference type="EMBL" id="NEN69839.1"/>
    </source>
</evidence>
<dbReference type="Proteomes" id="UP000471360">
    <property type="component" value="Unassembled WGS sequence"/>
</dbReference>
<sequence length="88" mass="9964">MSGARPHAVTRGLHSQPVTSMEDKMSEQELKLGACYCVLKELVHMLPSTQYQQLVGNLNQRIEAMLKSDGFNNVETLMLKRYLDGLIR</sequence>
<gene>
    <name evidence="5" type="ORF">EWK56_16445</name>
    <name evidence="3" type="ORF">F9B07_26845</name>
    <name evidence="4" type="ORF">G3W53_06575</name>
    <name evidence="2" type="ORF">IH772_20550</name>
</gene>
<dbReference type="Proteomes" id="UP000291778">
    <property type="component" value="Unassembled WGS sequence"/>
</dbReference>
<evidence type="ECO:0000313" key="5">
    <source>
        <dbReference type="EMBL" id="RYL80690.1"/>
    </source>
</evidence>
<dbReference type="EMBL" id="SERV01000011">
    <property type="protein sequence ID" value="RYL80690.1"/>
    <property type="molecule type" value="Genomic_DNA"/>
</dbReference>
<name>A0A210GNA9_ECOLX</name>